<dbReference type="GO" id="GO:0015344">
    <property type="term" value="F:siderophore uptake transmembrane transporter activity"/>
    <property type="evidence" value="ECO:0007669"/>
    <property type="project" value="TreeGrafter"/>
</dbReference>
<keyword evidence="9 10" id="KW-0998">Cell outer membrane</keyword>
<keyword evidence="7 10" id="KW-0472">Membrane</keyword>
<name>A0A4S8HCI3_9BACT</name>
<dbReference type="InterPro" id="IPR012910">
    <property type="entry name" value="Plug_dom"/>
</dbReference>
<dbReference type="PANTHER" id="PTHR30069:SF29">
    <property type="entry name" value="HEMOGLOBIN AND HEMOGLOBIN-HAPTOGLOBIN-BINDING PROTEIN 1-RELATED"/>
    <property type="match status" value="1"/>
</dbReference>
<dbReference type="AlphaFoldDB" id="A0A4S8HCI3"/>
<proteinExistence type="inferred from homology"/>
<feature type="domain" description="TonB-dependent receptor-like beta-barrel" evidence="12">
    <location>
        <begin position="262"/>
        <end position="770"/>
    </location>
</feature>
<evidence type="ECO:0000256" key="9">
    <source>
        <dbReference type="ARBA" id="ARBA00023237"/>
    </source>
</evidence>
<dbReference type="InterPro" id="IPR000531">
    <property type="entry name" value="Beta-barrel_TonB"/>
</dbReference>
<dbReference type="Pfam" id="PF07715">
    <property type="entry name" value="Plug"/>
    <property type="match status" value="1"/>
</dbReference>
<dbReference type="Gene3D" id="2.170.130.10">
    <property type="entry name" value="TonB-dependent receptor, plug domain"/>
    <property type="match status" value="1"/>
</dbReference>
<comment type="caution">
    <text evidence="14">The sequence shown here is derived from an EMBL/GenBank/DDBJ whole genome shotgun (WGS) entry which is preliminary data.</text>
</comment>
<dbReference type="Gene3D" id="2.40.170.20">
    <property type="entry name" value="TonB-dependent receptor, beta-barrel domain"/>
    <property type="match status" value="1"/>
</dbReference>
<dbReference type="GO" id="GO:0009279">
    <property type="term" value="C:cell outer membrane"/>
    <property type="evidence" value="ECO:0007669"/>
    <property type="project" value="UniProtKB-SubCell"/>
</dbReference>
<keyword evidence="2 10" id="KW-0813">Transport</keyword>
<dbReference type="Proteomes" id="UP000306918">
    <property type="component" value="Unassembled WGS sequence"/>
</dbReference>
<keyword evidence="8 14" id="KW-0675">Receptor</keyword>
<evidence type="ECO:0000313" key="15">
    <source>
        <dbReference type="Proteomes" id="UP000306918"/>
    </source>
</evidence>
<keyword evidence="3 10" id="KW-1134">Transmembrane beta strand</keyword>
<dbReference type="OrthoDB" id="9795928at2"/>
<reference evidence="14 15" key="1">
    <citation type="submission" date="2019-04" db="EMBL/GenBank/DDBJ databases">
        <title>Niastella caeni sp. nov., isolated from activated sludge.</title>
        <authorList>
            <person name="Sheng M."/>
        </authorList>
    </citation>
    <scope>NUCLEOTIDE SEQUENCE [LARGE SCALE GENOMIC DNA]</scope>
    <source>
        <strain evidence="14 15">HX-2-15</strain>
    </source>
</reference>
<sequence>MKSVNAIFTFIFLLISLYTYSQQDLTSGNNPPPVPVPPPAGGVLTGKITDAKTGEALPGASIYVHDLKKGTMSDDKGMYRIANLNGGKYLIEITYRGYSTIIETVTVNGDTQKDFVLKEAVVENEEVTVTGVSSATRIRQSSQPVDVLKKEQLFNVSATNAIDALAKTVPGVNGLSTGPAISKPFIRGLGYNRVVTINDGMRQEGQQWGDEHGIEIDDYSIQRVEVLKGPASLMYGSDALAGVINIISQRPVAEGHIIANALGEYQTNNALRGFYGDVAGTKNGFSFNAYGSYKGAEDYKNKYDGRVFNSKFYNQNVGGMLGYSGTWGYSHLLVSNFNQRIGMVEGDRDSATGAFIKAMPGGAEAITTNSDFNKISPELPYQQIRHFKISSDNNFAVGKGSLDVLLGYQQNQRQEFGNPDEAATPDAWFNLKTVNYAVRWHLPSTQYWKTTIGVNGMSQTNTNKAEEVIIPDYDLFDIGGFVFTHYNKNKLSLTGGIRFDSRHVHGKPMNIDNELKFAGFSRNFSNISGSAGLSYAASNLVTLKFNVARGFRAPNLAELASNGAHEGTNRYEVGVNNLKSETSLQVDGGFELNSEHVSLETSLFYNHINNFIFYEKVLNGAGTDSILTDPDTGDELNVYRFDQKDANLYGAELAIDIHPHPLDWLHFRNAFSFTRAQFTGEVDGTKNIPFIPAARLFTDLAVSLLPKGKSLRNLHINLESDYTFKQDHPFTGFDTETATPDYWLINAGIGSDFVSKGKTLFSLRFTAYNLGNVAYQNHLSRLKYAAVNNVTGRTGVFNMGRNFGIKLNVPLTFTWN</sequence>
<dbReference type="RefSeq" id="WP_136580355.1">
    <property type="nucleotide sequence ID" value="NZ_STFF01000011.1"/>
</dbReference>
<keyword evidence="6 11" id="KW-0798">TonB box</keyword>
<dbReference type="InterPro" id="IPR008969">
    <property type="entry name" value="CarboxyPept-like_regulatory"/>
</dbReference>
<dbReference type="PROSITE" id="PS52016">
    <property type="entry name" value="TONB_DEPENDENT_REC_3"/>
    <property type="match status" value="1"/>
</dbReference>
<dbReference type="SUPFAM" id="SSF49464">
    <property type="entry name" value="Carboxypeptidase regulatory domain-like"/>
    <property type="match status" value="1"/>
</dbReference>
<organism evidence="14 15">
    <name type="scientific">Niastella caeni</name>
    <dbReference type="NCBI Taxonomy" id="2569763"/>
    <lineage>
        <taxon>Bacteria</taxon>
        <taxon>Pseudomonadati</taxon>
        <taxon>Bacteroidota</taxon>
        <taxon>Chitinophagia</taxon>
        <taxon>Chitinophagales</taxon>
        <taxon>Chitinophagaceae</taxon>
        <taxon>Niastella</taxon>
    </lineage>
</organism>
<keyword evidence="5" id="KW-0732">Signal</keyword>
<feature type="domain" description="TonB-dependent receptor plug" evidence="13">
    <location>
        <begin position="138"/>
        <end position="243"/>
    </location>
</feature>
<evidence type="ECO:0000256" key="7">
    <source>
        <dbReference type="ARBA" id="ARBA00023136"/>
    </source>
</evidence>
<dbReference type="Gene3D" id="2.60.40.1120">
    <property type="entry name" value="Carboxypeptidase-like, regulatory domain"/>
    <property type="match status" value="1"/>
</dbReference>
<evidence type="ECO:0000256" key="8">
    <source>
        <dbReference type="ARBA" id="ARBA00023170"/>
    </source>
</evidence>
<dbReference type="InterPro" id="IPR036942">
    <property type="entry name" value="Beta-barrel_TonB_sf"/>
</dbReference>
<dbReference type="GO" id="GO:0044718">
    <property type="term" value="P:siderophore transmembrane transport"/>
    <property type="evidence" value="ECO:0007669"/>
    <property type="project" value="TreeGrafter"/>
</dbReference>
<dbReference type="InterPro" id="IPR039426">
    <property type="entry name" value="TonB-dep_rcpt-like"/>
</dbReference>
<evidence type="ECO:0000313" key="14">
    <source>
        <dbReference type="EMBL" id="THU32513.1"/>
    </source>
</evidence>
<evidence type="ECO:0000259" key="12">
    <source>
        <dbReference type="Pfam" id="PF00593"/>
    </source>
</evidence>
<dbReference type="EMBL" id="STFF01000011">
    <property type="protein sequence ID" value="THU32513.1"/>
    <property type="molecule type" value="Genomic_DNA"/>
</dbReference>
<evidence type="ECO:0000256" key="11">
    <source>
        <dbReference type="RuleBase" id="RU003357"/>
    </source>
</evidence>
<protein>
    <submittedName>
        <fullName evidence="14">TonB-dependent receptor</fullName>
    </submittedName>
</protein>
<comment type="similarity">
    <text evidence="10 11">Belongs to the TonB-dependent receptor family.</text>
</comment>
<evidence type="ECO:0000256" key="3">
    <source>
        <dbReference type="ARBA" id="ARBA00022452"/>
    </source>
</evidence>
<keyword evidence="4 10" id="KW-0812">Transmembrane</keyword>
<dbReference type="Pfam" id="PF13715">
    <property type="entry name" value="CarbopepD_reg_2"/>
    <property type="match status" value="1"/>
</dbReference>
<dbReference type="SUPFAM" id="SSF56935">
    <property type="entry name" value="Porins"/>
    <property type="match status" value="1"/>
</dbReference>
<dbReference type="InterPro" id="IPR037066">
    <property type="entry name" value="Plug_dom_sf"/>
</dbReference>
<comment type="subcellular location">
    <subcellularLocation>
        <location evidence="1 10">Cell outer membrane</location>
        <topology evidence="1 10">Multi-pass membrane protein</topology>
    </subcellularLocation>
</comment>
<dbReference type="PANTHER" id="PTHR30069">
    <property type="entry name" value="TONB-DEPENDENT OUTER MEMBRANE RECEPTOR"/>
    <property type="match status" value="1"/>
</dbReference>
<keyword evidence="15" id="KW-1185">Reference proteome</keyword>
<evidence type="ECO:0000256" key="6">
    <source>
        <dbReference type="ARBA" id="ARBA00023077"/>
    </source>
</evidence>
<evidence type="ECO:0000256" key="2">
    <source>
        <dbReference type="ARBA" id="ARBA00022448"/>
    </source>
</evidence>
<dbReference type="Pfam" id="PF00593">
    <property type="entry name" value="TonB_dep_Rec_b-barrel"/>
    <property type="match status" value="1"/>
</dbReference>
<evidence type="ECO:0000256" key="4">
    <source>
        <dbReference type="ARBA" id="ARBA00022692"/>
    </source>
</evidence>
<accession>A0A4S8HCI3</accession>
<gene>
    <name evidence="14" type="ORF">FAM09_27360</name>
</gene>
<evidence type="ECO:0000256" key="5">
    <source>
        <dbReference type="ARBA" id="ARBA00022729"/>
    </source>
</evidence>
<evidence type="ECO:0000256" key="1">
    <source>
        <dbReference type="ARBA" id="ARBA00004571"/>
    </source>
</evidence>
<evidence type="ECO:0000259" key="13">
    <source>
        <dbReference type="Pfam" id="PF07715"/>
    </source>
</evidence>
<evidence type="ECO:0000256" key="10">
    <source>
        <dbReference type="PROSITE-ProRule" id="PRU01360"/>
    </source>
</evidence>